<evidence type="ECO:0000256" key="1">
    <source>
        <dbReference type="ARBA" id="ARBA00004496"/>
    </source>
</evidence>
<evidence type="ECO:0000256" key="3">
    <source>
        <dbReference type="ARBA" id="ARBA00022490"/>
    </source>
</evidence>
<comment type="caution">
    <text evidence="21">The sequence shown here is derived from an EMBL/GenBank/DDBJ whole genome shotgun (WGS) entry which is preliminary data.</text>
</comment>
<feature type="domain" description="THUMP" evidence="20">
    <location>
        <begin position="62"/>
        <end position="167"/>
    </location>
</feature>
<dbReference type="InterPro" id="IPR003720">
    <property type="entry name" value="tRNA_STrfase"/>
</dbReference>
<evidence type="ECO:0000256" key="9">
    <source>
        <dbReference type="ARBA" id="ARBA00022977"/>
    </source>
</evidence>
<keyword evidence="9 19" id="KW-0784">Thiamine biosynthesis</keyword>
<keyword evidence="4 19" id="KW-0820">tRNA-binding</keyword>
<dbReference type="UniPathway" id="UPA00060"/>
<dbReference type="PANTHER" id="PTHR43209:SF1">
    <property type="entry name" value="TRNA SULFURTRANSFERASE"/>
    <property type="match status" value="1"/>
</dbReference>
<evidence type="ECO:0000256" key="11">
    <source>
        <dbReference type="ARBA" id="ARBA00052330"/>
    </source>
</evidence>
<dbReference type="Gene3D" id="3.30.2130.30">
    <property type="match status" value="1"/>
</dbReference>
<dbReference type="Gene3D" id="3.40.50.620">
    <property type="entry name" value="HUPs"/>
    <property type="match status" value="1"/>
</dbReference>
<evidence type="ECO:0000256" key="7">
    <source>
        <dbReference type="ARBA" id="ARBA00022840"/>
    </source>
</evidence>
<evidence type="ECO:0000256" key="14">
    <source>
        <dbReference type="ARBA" id="ARBA00066827"/>
    </source>
</evidence>
<evidence type="ECO:0000313" key="21">
    <source>
        <dbReference type="EMBL" id="OOL81184.1"/>
    </source>
</evidence>
<gene>
    <name evidence="19" type="primary">thiI</name>
    <name evidence="21" type="ORF">BWX42_04980</name>
</gene>
<dbReference type="GO" id="GO:0002937">
    <property type="term" value="P:tRNA 4-thiouridine biosynthesis"/>
    <property type="evidence" value="ECO:0007669"/>
    <property type="project" value="TreeGrafter"/>
</dbReference>
<evidence type="ECO:0000256" key="6">
    <source>
        <dbReference type="ARBA" id="ARBA00022741"/>
    </source>
</evidence>
<comment type="pathway">
    <text evidence="2 19">Cofactor biosynthesis; thiamine diphosphate biosynthesis.</text>
</comment>
<evidence type="ECO:0000256" key="4">
    <source>
        <dbReference type="ARBA" id="ARBA00022555"/>
    </source>
</evidence>
<dbReference type="GO" id="GO:0000049">
    <property type="term" value="F:tRNA binding"/>
    <property type="evidence" value="ECO:0007669"/>
    <property type="project" value="UniProtKB-UniRule"/>
</dbReference>
<dbReference type="InterPro" id="IPR014729">
    <property type="entry name" value="Rossmann-like_a/b/a_fold"/>
</dbReference>
<dbReference type="NCBIfam" id="TIGR00342">
    <property type="entry name" value="tRNA uracil 4-sulfurtransferase ThiI"/>
    <property type="match status" value="1"/>
</dbReference>
<evidence type="ECO:0000256" key="15">
    <source>
        <dbReference type="ARBA" id="ARBA00071867"/>
    </source>
</evidence>
<evidence type="ECO:0000313" key="22">
    <source>
        <dbReference type="Proteomes" id="UP000190409"/>
    </source>
</evidence>
<keyword evidence="3 19" id="KW-0963">Cytoplasm</keyword>
<protein>
    <recommendedName>
        <fullName evidence="15 19">Probable tRNA sulfurtransferase</fullName>
        <ecNumber evidence="14 19">2.8.1.4</ecNumber>
    </recommendedName>
    <alternativeName>
        <fullName evidence="16 19">Sulfur carrier protein ThiS sulfurtransferase</fullName>
    </alternativeName>
    <alternativeName>
        <fullName evidence="17 19">Thiamine biosynthesis protein ThiI</fullName>
    </alternativeName>
    <alternativeName>
        <fullName evidence="18 19">tRNA 4-thiouridine synthase</fullName>
    </alternativeName>
</protein>
<dbReference type="PANTHER" id="PTHR43209">
    <property type="entry name" value="TRNA SULFURTRANSFERASE"/>
    <property type="match status" value="1"/>
</dbReference>
<dbReference type="GO" id="GO:0005524">
    <property type="term" value="F:ATP binding"/>
    <property type="evidence" value="ECO:0007669"/>
    <property type="project" value="UniProtKB-UniRule"/>
</dbReference>
<evidence type="ECO:0000256" key="5">
    <source>
        <dbReference type="ARBA" id="ARBA00022679"/>
    </source>
</evidence>
<keyword evidence="6 19" id="KW-0547">Nucleotide-binding</keyword>
<evidence type="ECO:0000256" key="13">
    <source>
        <dbReference type="ARBA" id="ARBA00061472"/>
    </source>
</evidence>
<evidence type="ECO:0000256" key="12">
    <source>
        <dbReference type="ARBA" id="ARBA00058382"/>
    </source>
</evidence>
<proteinExistence type="inferred from homology"/>
<feature type="binding site" evidence="19">
    <location>
        <position position="298"/>
    </location>
    <ligand>
        <name>ATP</name>
        <dbReference type="ChEBI" id="CHEBI:30616"/>
    </ligand>
</feature>
<dbReference type="EMBL" id="MUYF01000003">
    <property type="protein sequence ID" value="OOL81184.1"/>
    <property type="molecule type" value="Genomic_DNA"/>
</dbReference>
<dbReference type="AlphaFoldDB" id="A0A1S8KN70"/>
<evidence type="ECO:0000256" key="2">
    <source>
        <dbReference type="ARBA" id="ARBA00004948"/>
    </source>
</evidence>
<evidence type="ECO:0000256" key="17">
    <source>
        <dbReference type="ARBA" id="ARBA00077849"/>
    </source>
</evidence>
<comment type="catalytic activity">
    <reaction evidence="11 19">
        <text>[ThiS sulfur-carrier protein]-C-terminal Gly-Gly-AMP + S-sulfanyl-L-cysteinyl-[cysteine desulfurase] + AH2 = [ThiS sulfur-carrier protein]-C-terminal-Gly-aminoethanethioate + L-cysteinyl-[cysteine desulfurase] + A + AMP + 2 H(+)</text>
        <dbReference type="Rhea" id="RHEA:43340"/>
        <dbReference type="Rhea" id="RHEA-COMP:12157"/>
        <dbReference type="Rhea" id="RHEA-COMP:12158"/>
        <dbReference type="Rhea" id="RHEA-COMP:12910"/>
        <dbReference type="Rhea" id="RHEA-COMP:19908"/>
        <dbReference type="ChEBI" id="CHEBI:13193"/>
        <dbReference type="ChEBI" id="CHEBI:15378"/>
        <dbReference type="ChEBI" id="CHEBI:17499"/>
        <dbReference type="ChEBI" id="CHEBI:29950"/>
        <dbReference type="ChEBI" id="CHEBI:61963"/>
        <dbReference type="ChEBI" id="CHEBI:90618"/>
        <dbReference type="ChEBI" id="CHEBI:232372"/>
        <dbReference type="ChEBI" id="CHEBI:456215"/>
    </reaction>
</comment>
<evidence type="ECO:0000259" key="20">
    <source>
        <dbReference type="PROSITE" id="PS51165"/>
    </source>
</evidence>
<comment type="subcellular location">
    <subcellularLocation>
        <location evidence="1 19">Cytoplasm</location>
    </subcellularLocation>
</comment>
<dbReference type="PROSITE" id="PS51165">
    <property type="entry name" value="THUMP"/>
    <property type="match status" value="1"/>
</dbReference>
<dbReference type="InterPro" id="IPR054173">
    <property type="entry name" value="ThiI_fer"/>
</dbReference>
<comment type="function">
    <text evidence="12 19">Catalyzes the ATP-dependent transfer of a sulfur to tRNA to produce 4-thiouridine in position 8 of tRNAs, which functions as a near-UV photosensor. Also catalyzes the transfer of sulfur to the sulfur carrier protein ThiS, forming ThiS-thiocarboxylate. This is a step in the synthesis of thiazole, in the thiamine biosynthesis pathway. The sulfur is donated as persulfide by IscS.</text>
</comment>
<feature type="binding site" evidence="19">
    <location>
        <position position="267"/>
    </location>
    <ligand>
        <name>ATP</name>
        <dbReference type="ChEBI" id="CHEBI:30616"/>
    </ligand>
</feature>
<dbReference type="InterPro" id="IPR049962">
    <property type="entry name" value="THUMP_ThiI"/>
</dbReference>
<keyword evidence="8 19" id="KW-0694">RNA-binding</keyword>
<dbReference type="Pfam" id="PF02568">
    <property type="entry name" value="ThiI"/>
    <property type="match status" value="1"/>
</dbReference>
<dbReference type="Pfam" id="PF22025">
    <property type="entry name" value="ThiI_fer"/>
    <property type="match status" value="1"/>
</dbReference>
<dbReference type="GO" id="GO:0005829">
    <property type="term" value="C:cytosol"/>
    <property type="evidence" value="ECO:0007669"/>
    <property type="project" value="TreeGrafter"/>
</dbReference>
<comment type="similarity">
    <text evidence="13 19">Belongs to the ThiI family.</text>
</comment>
<dbReference type="EC" id="2.8.1.4" evidence="14 19"/>
<dbReference type="InterPro" id="IPR050102">
    <property type="entry name" value="tRNA_sulfurtransferase_ThiI"/>
</dbReference>
<dbReference type="FunFam" id="3.40.50.620:FF:000053">
    <property type="entry name" value="Probable tRNA sulfurtransferase"/>
    <property type="match status" value="1"/>
</dbReference>
<feature type="binding site" evidence="19">
    <location>
        <begin position="185"/>
        <end position="186"/>
    </location>
    <ligand>
        <name>ATP</name>
        <dbReference type="ChEBI" id="CHEBI:30616"/>
    </ligand>
</feature>
<dbReference type="InterPro" id="IPR020536">
    <property type="entry name" value="ThiI_AANH"/>
</dbReference>
<dbReference type="HAMAP" id="MF_00021">
    <property type="entry name" value="ThiI"/>
    <property type="match status" value="1"/>
</dbReference>
<evidence type="ECO:0000256" key="19">
    <source>
        <dbReference type="HAMAP-Rule" id="MF_00021"/>
    </source>
</evidence>
<dbReference type="GO" id="GO:0009228">
    <property type="term" value="P:thiamine biosynthetic process"/>
    <property type="evidence" value="ECO:0007669"/>
    <property type="project" value="UniProtKB-KW"/>
</dbReference>
<evidence type="ECO:0000256" key="18">
    <source>
        <dbReference type="ARBA" id="ARBA00080570"/>
    </source>
</evidence>
<dbReference type="CDD" id="cd11716">
    <property type="entry name" value="THUMP_ThiI"/>
    <property type="match status" value="1"/>
</dbReference>
<evidence type="ECO:0000256" key="8">
    <source>
        <dbReference type="ARBA" id="ARBA00022884"/>
    </source>
</evidence>
<dbReference type="InterPro" id="IPR049961">
    <property type="entry name" value="ThiI_N"/>
</dbReference>
<name>A0A1S8KN70_9LACT</name>
<organism evidence="21 22">
    <name type="scientific">Dolosigranulum pigrum</name>
    <dbReference type="NCBI Taxonomy" id="29394"/>
    <lineage>
        <taxon>Bacteria</taxon>
        <taxon>Bacillati</taxon>
        <taxon>Bacillota</taxon>
        <taxon>Bacilli</taxon>
        <taxon>Lactobacillales</taxon>
        <taxon>Carnobacteriaceae</taxon>
        <taxon>Dolosigranulum</taxon>
    </lineage>
</organism>
<dbReference type="SMART" id="SM00981">
    <property type="entry name" value="THUMP"/>
    <property type="match status" value="1"/>
</dbReference>
<evidence type="ECO:0000256" key="10">
    <source>
        <dbReference type="ARBA" id="ARBA00050570"/>
    </source>
</evidence>
<dbReference type="Pfam" id="PF02926">
    <property type="entry name" value="THUMP"/>
    <property type="match status" value="1"/>
</dbReference>
<dbReference type="GO" id="GO:0004810">
    <property type="term" value="F:CCA tRNA nucleotidyltransferase activity"/>
    <property type="evidence" value="ECO:0007669"/>
    <property type="project" value="InterPro"/>
</dbReference>
<dbReference type="InterPro" id="IPR004114">
    <property type="entry name" value="THUMP_dom"/>
</dbReference>
<comment type="catalytic activity">
    <reaction evidence="10 19">
        <text>[ThiI sulfur-carrier protein]-S-sulfanyl-L-cysteine + a uridine in tRNA + 2 reduced [2Fe-2S]-[ferredoxin] + ATP + H(+) = [ThiI sulfur-carrier protein]-L-cysteine + a 4-thiouridine in tRNA + 2 oxidized [2Fe-2S]-[ferredoxin] + AMP + diphosphate</text>
        <dbReference type="Rhea" id="RHEA:24176"/>
        <dbReference type="Rhea" id="RHEA-COMP:10000"/>
        <dbReference type="Rhea" id="RHEA-COMP:10001"/>
        <dbReference type="Rhea" id="RHEA-COMP:13337"/>
        <dbReference type="Rhea" id="RHEA-COMP:13338"/>
        <dbReference type="Rhea" id="RHEA-COMP:13339"/>
        <dbReference type="Rhea" id="RHEA-COMP:13340"/>
        <dbReference type="ChEBI" id="CHEBI:15378"/>
        <dbReference type="ChEBI" id="CHEBI:29950"/>
        <dbReference type="ChEBI" id="CHEBI:30616"/>
        <dbReference type="ChEBI" id="CHEBI:33019"/>
        <dbReference type="ChEBI" id="CHEBI:33737"/>
        <dbReference type="ChEBI" id="CHEBI:33738"/>
        <dbReference type="ChEBI" id="CHEBI:61963"/>
        <dbReference type="ChEBI" id="CHEBI:65315"/>
        <dbReference type="ChEBI" id="CHEBI:136798"/>
        <dbReference type="ChEBI" id="CHEBI:456215"/>
        <dbReference type="EC" id="2.8.1.4"/>
    </reaction>
</comment>
<reference evidence="21 22" key="1">
    <citation type="submission" date="2017-01" db="EMBL/GenBank/DDBJ databases">
        <title>Complete Genome Sequence of Dolosigranulum pigrum isolated from a Patient with interstitial lung disease.</title>
        <authorList>
            <person name="Mukhopadhyay R."/>
            <person name="Joaquin J."/>
            <person name="Hogue R."/>
            <person name="Fitzgerald S."/>
            <person name="Jospin G."/>
            <person name="Eisen J.A."/>
            <person name="Chaturvedi V."/>
        </authorList>
    </citation>
    <scope>NUCLEOTIDE SEQUENCE [LARGE SCALE GENOMIC DNA]</scope>
    <source>
        <strain evidence="21 22">15S00348</strain>
    </source>
</reference>
<keyword evidence="5 19" id="KW-0808">Transferase</keyword>
<evidence type="ECO:0000256" key="16">
    <source>
        <dbReference type="ARBA" id="ARBA00075337"/>
    </source>
</evidence>
<dbReference type="GO" id="GO:0009229">
    <property type="term" value="P:thiamine diphosphate biosynthetic process"/>
    <property type="evidence" value="ECO:0007669"/>
    <property type="project" value="UniProtKB-UniRule"/>
</dbReference>
<sequence length="407" mass="45133">MLASEIMIRYGELSTKGKNMKDFINRLGKNVAGVLEDYSGIEVNWNRDRMHVILNDQEEHSADIINRLTHVFGISSLSPALKVEKTLKAAEVAVQDLARELYEPNMTFKIDTHRADHEFEYDTMALNRKLGAAVIDAIPEIQAQMDNPDIKIRVEVRNKHIYISARTIPGAGGMPVGTAGTGMLMLSGGIDSPVAGYLSMKRGMEVEAVHFHSPPYTSPQALQKAKDLAAKIAQFSGPMTFIEVPFAEIQEEIKKHVPDGYGMTITRRMMLRLTDKIREQQGGLAIVTGESMGQVASQTLESMQAINHVTTTPVLRPLISMDKNEIIDITKTIDTYELSIQPFEDCCTIFAPSSPKTKPTIENAIRYEKALDIEGLIERALAGVKREMIKPGSSQDDALEETFNSIL</sequence>
<dbReference type="CDD" id="cd01712">
    <property type="entry name" value="PPase_ThiI"/>
    <property type="match status" value="1"/>
</dbReference>
<dbReference type="Proteomes" id="UP000190409">
    <property type="component" value="Unassembled WGS sequence"/>
</dbReference>
<dbReference type="GO" id="GO:0140741">
    <property type="term" value="F:tRNA-uracil-4 sulfurtransferase activity"/>
    <property type="evidence" value="ECO:0007669"/>
    <property type="project" value="UniProtKB-EC"/>
</dbReference>
<dbReference type="SUPFAM" id="SSF52402">
    <property type="entry name" value="Adenine nucleotide alpha hydrolases-like"/>
    <property type="match status" value="1"/>
</dbReference>
<feature type="binding site" evidence="19">
    <location>
        <position position="289"/>
    </location>
    <ligand>
        <name>ATP</name>
        <dbReference type="ChEBI" id="CHEBI:30616"/>
    </ligand>
</feature>
<dbReference type="SUPFAM" id="SSF143437">
    <property type="entry name" value="THUMP domain-like"/>
    <property type="match status" value="1"/>
</dbReference>
<accession>A0A1S8KN70</accession>
<dbReference type="GO" id="GO:0052837">
    <property type="term" value="P:thiazole biosynthetic process"/>
    <property type="evidence" value="ECO:0007669"/>
    <property type="project" value="TreeGrafter"/>
</dbReference>
<keyword evidence="7 19" id="KW-0067">ATP-binding</keyword>
<feature type="binding site" evidence="19">
    <location>
        <begin position="210"/>
        <end position="211"/>
    </location>
    <ligand>
        <name>ATP</name>
        <dbReference type="ChEBI" id="CHEBI:30616"/>
    </ligand>
</feature>